<keyword evidence="1" id="KW-0547">Nucleotide-binding</keyword>
<keyword evidence="4" id="KW-0378">Hydrolase</keyword>
<dbReference type="SMART" id="SM01086">
    <property type="entry name" value="ClpB_D2-small"/>
    <property type="match status" value="1"/>
</dbReference>
<evidence type="ECO:0000259" key="3">
    <source>
        <dbReference type="SMART" id="SM01086"/>
    </source>
</evidence>
<protein>
    <submittedName>
        <fullName evidence="4">ATP-dependent Clp protease ATP-binding subunit</fullName>
    </submittedName>
</protein>
<keyword evidence="2 4" id="KW-0067">ATP-binding</keyword>
<dbReference type="GO" id="GO:0005524">
    <property type="term" value="F:ATP binding"/>
    <property type="evidence" value="ECO:0007669"/>
    <property type="project" value="UniProtKB-KW"/>
</dbReference>
<evidence type="ECO:0000256" key="2">
    <source>
        <dbReference type="ARBA" id="ARBA00022840"/>
    </source>
</evidence>
<gene>
    <name evidence="4" type="ORF">GUH15_22735</name>
</gene>
<comment type="caution">
    <text evidence="4">The sequence shown here is derived from an EMBL/GenBank/DDBJ whole genome shotgun (WGS) entry which is preliminary data.</text>
</comment>
<dbReference type="GO" id="GO:0008233">
    <property type="term" value="F:peptidase activity"/>
    <property type="evidence" value="ECO:0007669"/>
    <property type="project" value="UniProtKB-KW"/>
</dbReference>
<dbReference type="InterPro" id="IPR027417">
    <property type="entry name" value="P-loop_NTPase"/>
</dbReference>
<feature type="domain" description="Clp ATPase C-terminal" evidence="3">
    <location>
        <begin position="1"/>
        <end position="75"/>
    </location>
</feature>
<dbReference type="Proteomes" id="UP000653002">
    <property type="component" value="Unassembled WGS sequence"/>
</dbReference>
<evidence type="ECO:0000313" key="4">
    <source>
        <dbReference type="EMBL" id="MBD4338819.1"/>
    </source>
</evidence>
<dbReference type="AlphaFoldDB" id="A0A8I0HAC8"/>
<dbReference type="Pfam" id="PF10431">
    <property type="entry name" value="ClpB_D2-small"/>
    <property type="match status" value="1"/>
</dbReference>
<proteinExistence type="predicted"/>
<dbReference type="InterPro" id="IPR019489">
    <property type="entry name" value="Clp_ATPase_C"/>
</dbReference>
<evidence type="ECO:0000256" key="1">
    <source>
        <dbReference type="ARBA" id="ARBA00022741"/>
    </source>
</evidence>
<feature type="non-terminal residue" evidence="4">
    <location>
        <position position="1"/>
    </location>
</feature>
<dbReference type="Gene3D" id="1.10.8.60">
    <property type="match status" value="1"/>
</dbReference>
<dbReference type="EMBL" id="JAABFR010001735">
    <property type="protein sequence ID" value="MBD4338819.1"/>
    <property type="molecule type" value="Genomic_DNA"/>
</dbReference>
<dbReference type="GO" id="GO:0006508">
    <property type="term" value="P:proteolysis"/>
    <property type="evidence" value="ECO:0007669"/>
    <property type="project" value="UniProtKB-KW"/>
</dbReference>
<organism evidence="4 5">
    <name type="scientific">Xanthomonas citri pv. citri</name>
    <dbReference type="NCBI Taxonomy" id="611301"/>
    <lineage>
        <taxon>Bacteria</taxon>
        <taxon>Pseudomonadati</taxon>
        <taxon>Pseudomonadota</taxon>
        <taxon>Gammaproteobacteria</taxon>
        <taxon>Lysobacterales</taxon>
        <taxon>Lysobacteraceae</taxon>
        <taxon>Xanthomonas</taxon>
    </lineage>
</organism>
<name>A0A8I0HAC8_XANCI</name>
<keyword evidence="4" id="KW-0645">Protease</keyword>
<reference evidence="4" key="1">
    <citation type="submission" date="2020-01" db="EMBL/GenBank/DDBJ databases">
        <authorList>
            <person name="Richard D."/>
        </authorList>
    </citation>
    <scope>NUCLEOTIDE SEQUENCE</scope>
    <source>
        <strain evidence="4">JP541</strain>
    </source>
</reference>
<dbReference type="SUPFAM" id="SSF52540">
    <property type="entry name" value="P-loop containing nucleoside triphosphate hydrolases"/>
    <property type="match status" value="1"/>
</dbReference>
<evidence type="ECO:0000313" key="5">
    <source>
        <dbReference type="Proteomes" id="UP000653002"/>
    </source>
</evidence>
<accession>A0A8I0HAC8</accession>
<sequence length="78" mass="9071">LDDVQVTLDKKGITMDVSQDAKDWLIEEGYDEELGARPLRRIVEQQVRDKITDYYLDHTDVKHVDIDVEDNELVVKGK</sequence>